<accession>A0ABY8FTZ1</accession>
<dbReference type="SUPFAM" id="SSF54909">
    <property type="entry name" value="Dimeric alpha+beta barrel"/>
    <property type="match status" value="1"/>
</dbReference>
<feature type="domain" description="ABM" evidence="1">
    <location>
        <begin position="2"/>
        <end position="92"/>
    </location>
</feature>
<gene>
    <name evidence="2" type="ORF">P7228_00385</name>
</gene>
<dbReference type="GO" id="GO:0004497">
    <property type="term" value="F:monooxygenase activity"/>
    <property type="evidence" value="ECO:0007669"/>
    <property type="project" value="UniProtKB-KW"/>
</dbReference>
<sequence length="99" mass="10953">MILVVGTVRVAEGGFEKAKDAMEATIKATQAEDGCIRYSYARDVLDPQLMHVSEAWRDMDALKAHFTAPHMAAWQKAIVEAGVSERDLKVYETDEGTPI</sequence>
<dbReference type="EC" id="1.-.-.-" evidence="2"/>
<keyword evidence="3" id="KW-1185">Reference proteome</keyword>
<dbReference type="InterPro" id="IPR050744">
    <property type="entry name" value="AI-2_Isomerase_LsrG"/>
</dbReference>
<evidence type="ECO:0000313" key="2">
    <source>
        <dbReference type="EMBL" id="WFL77555.1"/>
    </source>
</evidence>
<dbReference type="InterPro" id="IPR007138">
    <property type="entry name" value="ABM_dom"/>
</dbReference>
<name>A0ABY8FTZ1_9SPHN</name>
<dbReference type="PANTHER" id="PTHR33336:SF15">
    <property type="entry name" value="ABM DOMAIN-CONTAINING PROTEIN"/>
    <property type="match status" value="1"/>
</dbReference>
<protein>
    <submittedName>
        <fullName evidence="2">Quinol monooxygenase</fullName>
        <ecNumber evidence="2">1.-.-.-</ecNumber>
    </submittedName>
</protein>
<dbReference type="PROSITE" id="PS51725">
    <property type="entry name" value="ABM"/>
    <property type="match status" value="1"/>
</dbReference>
<dbReference type="InterPro" id="IPR011008">
    <property type="entry name" value="Dimeric_a/b-barrel"/>
</dbReference>
<keyword evidence="2" id="KW-0560">Oxidoreductase</keyword>
<organism evidence="2 3">
    <name type="scientific">Altererythrobacter arenosus</name>
    <dbReference type="NCBI Taxonomy" id="3032592"/>
    <lineage>
        <taxon>Bacteria</taxon>
        <taxon>Pseudomonadati</taxon>
        <taxon>Pseudomonadota</taxon>
        <taxon>Alphaproteobacteria</taxon>
        <taxon>Sphingomonadales</taxon>
        <taxon>Erythrobacteraceae</taxon>
        <taxon>Altererythrobacter</taxon>
    </lineage>
</organism>
<dbReference type="EMBL" id="CP121106">
    <property type="protein sequence ID" value="WFL77555.1"/>
    <property type="molecule type" value="Genomic_DNA"/>
</dbReference>
<dbReference type="PANTHER" id="PTHR33336">
    <property type="entry name" value="QUINOL MONOOXYGENASE YGIN-RELATED"/>
    <property type="match status" value="1"/>
</dbReference>
<dbReference type="Proteomes" id="UP001215827">
    <property type="component" value="Chromosome"/>
</dbReference>
<keyword evidence="2" id="KW-0503">Monooxygenase</keyword>
<dbReference type="RefSeq" id="WP_278016248.1">
    <property type="nucleotide sequence ID" value="NZ_CP121106.1"/>
</dbReference>
<evidence type="ECO:0000259" key="1">
    <source>
        <dbReference type="PROSITE" id="PS51725"/>
    </source>
</evidence>
<dbReference type="Gene3D" id="3.30.70.100">
    <property type="match status" value="1"/>
</dbReference>
<proteinExistence type="predicted"/>
<dbReference type="Pfam" id="PF03992">
    <property type="entry name" value="ABM"/>
    <property type="match status" value="1"/>
</dbReference>
<evidence type="ECO:0000313" key="3">
    <source>
        <dbReference type="Proteomes" id="UP001215827"/>
    </source>
</evidence>
<reference evidence="2 3" key="1">
    <citation type="submission" date="2023-03" db="EMBL/GenBank/DDBJ databases">
        <title>Altererythrobacter sp. CAU 1644 isolated from sand.</title>
        <authorList>
            <person name="Kim W."/>
        </authorList>
    </citation>
    <scope>NUCLEOTIDE SEQUENCE [LARGE SCALE GENOMIC DNA]</scope>
    <source>
        <strain evidence="2 3">CAU 1644</strain>
    </source>
</reference>